<accession>A0A095SQ49</accession>
<name>A0A095SQ49_9GAMM</name>
<dbReference type="RefSeq" id="WP_035229400.1">
    <property type="nucleotide sequence ID" value="NZ_ARXV01000001.1"/>
</dbReference>
<dbReference type="AlphaFoldDB" id="A0A095SQ49"/>
<evidence type="ECO:0000313" key="2">
    <source>
        <dbReference type="Proteomes" id="UP000029444"/>
    </source>
</evidence>
<proteinExistence type="predicted"/>
<evidence type="ECO:0008006" key="3">
    <source>
        <dbReference type="Google" id="ProtNLM"/>
    </source>
</evidence>
<protein>
    <recommendedName>
        <fullName evidence="3">DUF2288 domain-containing protein</fullName>
    </recommendedName>
</protein>
<dbReference type="Pfam" id="PF10052">
    <property type="entry name" value="DUF2288"/>
    <property type="match status" value="1"/>
</dbReference>
<dbReference type="PATRIC" id="fig|1177154.3.peg.142"/>
<comment type="caution">
    <text evidence="1">The sequence shown here is derived from an EMBL/GenBank/DDBJ whole genome shotgun (WGS) entry which is preliminary data.</text>
</comment>
<reference evidence="1 2" key="1">
    <citation type="submission" date="2012-09" db="EMBL/GenBank/DDBJ databases">
        <title>Genome Sequence of alkane-degrading Bacterium Alcanivorax sp. 19-m-6.</title>
        <authorList>
            <person name="Lai Q."/>
            <person name="Shao Z."/>
        </authorList>
    </citation>
    <scope>NUCLEOTIDE SEQUENCE [LARGE SCALE GENOMIC DNA]</scope>
    <source>
        <strain evidence="1 2">19-m-6</strain>
    </source>
</reference>
<dbReference type="Proteomes" id="UP000029444">
    <property type="component" value="Unassembled WGS sequence"/>
</dbReference>
<gene>
    <name evidence="1" type="ORF">Y5S_00141</name>
</gene>
<evidence type="ECO:0000313" key="1">
    <source>
        <dbReference type="EMBL" id="KGD66474.1"/>
    </source>
</evidence>
<dbReference type="eggNOG" id="COG5626">
    <property type="taxonomic scope" value="Bacteria"/>
</dbReference>
<keyword evidence="2" id="KW-1185">Reference proteome</keyword>
<organism evidence="1 2">
    <name type="scientific">Alcanivorax nanhaiticus</name>
    <dbReference type="NCBI Taxonomy" id="1177154"/>
    <lineage>
        <taxon>Bacteria</taxon>
        <taxon>Pseudomonadati</taxon>
        <taxon>Pseudomonadota</taxon>
        <taxon>Gammaproteobacteria</taxon>
        <taxon>Oceanospirillales</taxon>
        <taxon>Alcanivoracaceae</taxon>
        <taxon>Alcanivorax</taxon>
    </lineage>
</organism>
<dbReference type="OrthoDB" id="195194at2"/>
<dbReference type="InterPro" id="IPR018741">
    <property type="entry name" value="DUF2288"/>
</dbReference>
<dbReference type="STRING" id="1177154.Y5S_00141"/>
<dbReference type="EMBL" id="ARXV01000001">
    <property type="protein sequence ID" value="KGD66474.1"/>
    <property type="molecule type" value="Genomic_DNA"/>
</dbReference>
<sequence>MSEQTEEREILRAKLNQETAKAGWGELLPFFARGQTVSVAPGLDLIDVALAFSEDNAGQITLWKEKGLVDKVTDEQAAQWFDSDQTLWTVVVMPWVLVQPEQLQ</sequence>